<keyword evidence="3" id="KW-1185">Reference proteome</keyword>
<name>A0ABN8HMF3_9NEOP</name>
<reference evidence="2" key="1">
    <citation type="submission" date="2022-03" db="EMBL/GenBank/DDBJ databases">
        <authorList>
            <person name="Martin H S."/>
        </authorList>
    </citation>
    <scope>NUCLEOTIDE SEQUENCE</scope>
</reference>
<dbReference type="Gene3D" id="3.40.50.720">
    <property type="entry name" value="NAD(P)-binding Rossmann-like Domain"/>
    <property type="match status" value="1"/>
</dbReference>
<dbReference type="Proteomes" id="UP000837857">
    <property type="component" value="Chromosome 10"/>
</dbReference>
<proteinExistence type="predicted"/>
<dbReference type="InterPro" id="IPR036291">
    <property type="entry name" value="NAD(P)-bd_dom_sf"/>
</dbReference>
<dbReference type="Pfam" id="PF00107">
    <property type="entry name" value="ADH_zinc_N"/>
    <property type="match status" value="1"/>
</dbReference>
<gene>
    <name evidence="2" type="ORF">IPOD504_LOCUS1044</name>
</gene>
<dbReference type="InterPro" id="IPR013149">
    <property type="entry name" value="ADH-like_C"/>
</dbReference>
<feature type="domain" description="Alcohol dehydrogenase-like C-terminal" evidence="1">
    <location>
        <begin position="58"/>
        <end position="122"/>
    </location>
</feature>
<protein>
    <recommendedName>
        <fullName evidence="1">Alcohol dehydrogenase-like C-terminal domain-containing protein</fullName>
    </recommendedName>
</protein>
<sequence length="125" mass="13929">MPIISFTTASSRILVFTMCLGNPNSLPEKAISAYQHHTFICDRYLRYSDHPCYRDTGPVGSIVGQIARINGFKVGFTGSDDKVQWLEKELGFNKAINYKTVDVSKALKEAAPGEVDCYFENSVVK</sequence>
<dbReference type="PANTHER" id="PTHR43205">
    <property type="entry name" value="PROSTAGLANDIN REDUCTASE"/>
    <property type="match status" value="1"/>
</dbReference>
<organism evidence="2 3">
    <name type="scientific">Iphiclides podalirius</name>
    <name type="common">scarce swallowtail</name>
    <dbReference type="NCBI Taxonomy" id="110791"/>
    <lineage>
        <taxon>Eukaryota</taxon>
        <taxon>Metazoa</taxon>
        <taxon>Ecdysozoa</taxon>
        <taxon>Arthropoda</taxon>
        <taxon>Hexapoda</taxon>
        <taxon>Insecta</taxon>
        <taxon>Pterygota</taxon>
        <taxon>Neoptera</taxon>
        <taxon>Endopterygota</taxon>
        <taxon>Lepidoptera</taxon>
        <taxon>Glossata</taxon>
        <taxon>Ditrysia</taxon>
        <taxon>Papilionoidea</taxon>
        <taxon>Papilionidae</taxon>
        <taxon>Papilioninae</taxon>
        <taxon>Iphiclides</taxon>
    </lineage>
</organism>
<dbReference type="EMBL" id="OW152822">
    <property type="protein sequence ID" value="CAH2037148.1"/>
    <property type="molecule type" value="Genomic_DNA"/>
</dbReference>
<dbReference type="PANTHER" id="PTHR43205:SF7">
    <property type="entry name" value="PROSTAGLANDIN REDUCTASE 1"/>
    <property type="match status" value="1"/>
</dbReference>
<evidence type="ECO:0000313" key="2">
    <source>
        <dbReference type="EMBL" id="CAH2037148.1"/>
    </source>
</evidence>
<accession>A0ABN8HMF3</accession>
<dbReference type="SUPFAM" id="SSF51735">
    <property type="entry name" value="NAD(P)-binding Rossmann-fold domains"/>
    <property type="match status" value="1"/>
</dbReference>
<feature type="non-terminal residue" evidence="2">
    <location>
        <position position="1"/>
    </location>
</feature>
<evidence type="ECO:0000313" key="3">
    <source>
        <dbReference type="Proteomes" id="UP000837857"/>
    </source>
</evidence>
<dbReference type="InterPro" id="IPR045010">
    <property type="entry name" value="MDR_fam"/>
</dbReference>
<evidence type="ECO:0000259" key="1">
    <source>
        <dbReference type="Pfam" id="PF00107"/>
    </source>
</evidence>